<keyword evidence="3" id="KW-1185">Reference proteome</keyword>
<feature type="compositionally biased region" description="Low complexity" evidence="1">
    <location>
        <begin position="1"/>
        <end position="22"/>
    </location>
</feature>
<feature type="region of interest" description="Disordered" evidence="1">
    <location>
        <begin position="1"/>
        <end position="44"/>
    </location>
</feature>
<comment type="caution">
    <text evidence="2">The sequence shown here is derived from an EMBL/GenBank/DDBJ whole genome shotgun (WGS) entry which is preliminary data.</text>
</comment>
<name>A0A392VWP2_9FABA</name>
<accession>A0A392VWP2</accession>
<proteinExistence type="predicted"/>
<dbReference type="EMBL" id="LXQA011256557">
    <property type="protein sequence ID" value="MCI90870.1"/>
    <property type="molecule type" value="Genomic_DNA"/>
</dbReference>
<sequence length="44" mass="4563">MGDSLTPATSMSQASTSSAIDDATAEPPATTNRAPAEEPRRDQE</sequence>
<dbReference type="Proteomes" id="UP000265520">
    <property type="component" value="Unassembled WGS sequence"/>
</dbReference>
<evidence type="ECO:0000313" key="2">
    <source>
        <dbReference type="EMBL" id="MCI90870.1"/>
    </source>
</evidence>
<evidence type="ECO:0000256" key="1">
    <source>
        <dbReference type="SAM" id="MobiDB-lite"/>
    </source>
</evidence>
<evidence type="ECO:0000313" key="3">
    <source>
        <dbReference type="Proteomes" id="UP000265520"/>
    </source>
</evidence>
<feature type="compositionally biased region" description="Basic and acidic residues" evidence="1">
    <location>
        <begin position="35"/>
        <end position="44"/>
    </location>
</feature>
<organism evidence="2 3">
    <name type="scientific">Trifolium medium</name>
    <dbReference type="NCBI Taxonomy" id="97028"/>
    <lineage>
        <taxon>Eukaryota</taxon>
        <taxon>Viridiplantae</taxon>
        <taxon>Streptophyta</taxon>
        <taxon>Embryophyta</taxon>
        <taxon>Tracheophyta</taxon>
        <taxon>Spermatophyta</taxon>
        <taxon>Magnoliopsida</taxon>
        <taxon>eudicotyledons</taxon>
        <taxon>Gunneridae</taxon>
        <taxon>Pentapetalae</taxon>
        <taxon>rosids</taxon>
        <taxon>fabids</taxon>
        <taxon>Fabales</taxon>
        <taxon>Fabaceae</taxon>
        <taxon>Papilionoideae</taxon>
        <taxon>50 kb inversion clade</taxon>
        <taxon>NPAAA clade</taxon>
        <taxon>Hologalegina</taxon>
        <taxon>IRL clade</taxon>
        <taxon>Trifolieae</taxon>
        <taxon>Trifolium</taxon>
    </lineage>
</organism>
<protein>
    <submittedName>
        <fullName evidence="2">Uncharacterized protein</fullName>
    </submittedName>
</protein>
<reference evidence="2 3" key="1">
    <citation type="journal article" date="2018" name="Front. Plant Sci.">
        <title>Red Clover (Trifolium pratense) and Zigzag Clover (T. medium) - A Picture of Genomic Similarities and Differences.</title>
        <authorList>
            <person name="Dluhosova J."/>
            <person name="Istvanek J."/>
            <person name="Nedelnik J."/>
            <person name="Repkova J."/>
        </authorList>
    </citation>
    <scope>NUCLEOTIDE SEQUENCE [LARGE SCALE GENOMIC DNA]</scope>
    <source>
        <strain evidence="3">cv. 10/8</strain>
        <tissue evidence="2">Leaf</tissue>
    </source>
</reference>
<dbReference type="AlphaFoldDB" id="A0A392VWP2"/>